<organism evidence="2">
    <name type="scientific">Noctiluca scintillans</name>
    <name type="common">Sea sparkle</name>
    <name type="synonym">Red tide dinoflagellate</name>
    <dbReference type="NCBI Taxonomy" id="2966"/>
    <lineage>
        <taxon>Eukaryota</taxon>
        <taxon>Sar</taxon>
        <taxon>Alveolata</taxon>
        <taxon>Dinophyceae</taxon>
        <taxon>Noctilucales</taxon>
        <taxon>Noctilucaceae</taxon>
        <taxon>Noctiluca</taxon>
    </lineage>
</organism>
<dbReference type="AlphaFoldDB" id="A7WQ88"/>
<name>A7WQ88_NOCSC</name>
<evidence type="ECO:0000313" key="2">
    <source>
        <dbReference type="EMBL" id="ABV22380.1"/>
    </source>
</evidence>
<reference evidence="2" key="1">
    <citation type="journal article" date="2007" name="Proc. Natl. Acad. Sci. U.S.A.">
        <title>Spliced leader RNA trans-splicing in dinoflagellates.</title>
        <authorList>
            <person name="Zhang H."/>
            <person name="Hou Y."/>
            <person name="Miranda L."/>
            <person name="Campbell D.A."/>
            <person name="Sturm N.R."/>
            <person name="Gaasterland T."/>
            <person name="Lin S."/>
        </authorList>
    </citation>
    <scope>NUCLEOTIDE SEQUENCE</scope>
    <source>
        <strain evidence="2">Nsc-cDNA34</strain>
    </source>
</reference>
<feature type="chain" id="PRO_5002717612" evidence="1">
    <location>
        <begin position="18"/>
        <end position="100"/>
    </location>
</feature>
<proteinExistence type="evidence at transcript level"/>
<keyword evidence="1" id="KW-0732">Signal</keyword>
<protein>
    <submittedName>
        <fullName evidence="2">Uncharacterized protein</fullName>
    </submittedName>
</protein>
<dbReference type="EMBL" id="EF134266">
    <property type="protein sequence ID" value="ABV22380.1"/>
    <property type="molecule type" value="mRNA"/>
</dbReference>
<feature type="signal peptide" evidence="1">
    <location>
        <begin position="1"/>
        <end position="17"/>
    </location>
</feature>
<sequence length="100" mass="11006">MTLLGITSLLSFSTTLFQMFEFECCRVKTSTLRRFLKVFGGPVDASGVFGLLGNQEPAKGEEIRTKESKGGELSPRILEIVTLLGVLRSRSLVVSLLRVQ</sequence>
<evidence type="ECO:0000256" key="1">
    <source>
        <dbReference type="SAM" id="SignalP"/>
    </source>
</evidence>
<accession>A7WQ88</accession>